<evidence type="ECO:0008006" key="3">
    <source>
        <dbReference type="Google" id="ProtNLM"/>
    </source>
</evidence>
<dbReference type="OrthoDB" id="5380756at2"/>
<gene>
    <name evidence="1" type="ORF">DB31_7294</name>
</gene>
<proteinExistence type="predicted"/>
<organism evidence="1 2">
    <name type="scientific">Hyalangium minutum</name>
    <dbReference type="NCBI Taxonomy" id="394096"/>
    <lineage>
        <taxon>Bacteria</taxon>
        <taxon>Pseudomonadati</taxon>
        <taxon>Myxococcota</taxon>
        <taxon>Myxococcia</taxon>
        <taxon>Myxococcales</taxon>
        <taxon>Cystobacterineae</taxon>
        <taxon>Archangiaceae</taxon>
        <taxon>Hyalangium</taxon>
    </lineage>
</organism>
<keyword evidence="2" id="KW-1185">Reference proteome</keyword>
<accession>A0A085WK44</accession>
<reference evidence="1 2" key="1">
    <citation type="submission" date="2014-04" db="EMBL/GenBank/DDBJ databases">
        <title>Genome assembly of Hyalangium minutum DSM 14724.</title>
        <authorList>
            <person name="Sharma G."/>
            <person name="Subramanian S."/>
        </authorList>
    </citation>
    <scope>NUCLEOTIDE SEQUENCE [LARGE SCALE GENOMIC DNA]</scope>
    <source>
        <strain evidence="1 2">DSM 14724</strain>
    </source>
</reference>
<dbReference type="PATRIC" id="fig|394096.3.peg.3335"/>
<dbReference type="RefSeq" id="WP_044188505.1">
    <property type="nucleotide sequence ID" value="NZ_JMCB01000006.1"/>
</dbReference>
<evidence type="ECO:0000313" key="1">
    <source>
        <dbReference type="EMBL" id="KFE68057.1"/>
    </source>
</evidence>
<dbReference type="Proteomes" id="UP000028725">
    <property type="component" value="Unassembled WGS sequence"/>
</dbReference>
<dbReference type="STRING" id="394096.DB31_7294"/>
<comment type="caution">
    <text evidence="1">The sequence shown here is derived from an EMBL/GenBank/DDBJ whole genome shotgun (WGS) entry which is preliminary data.</text>
</comment>
<dbReference type="EMBL" id="JMCB01000006">
    <property type="protein sequence ID" value="KFE68057.1"/>
    <property type="molecule type" value="Genomic_DNA"/>
</dbReference>
<dbReference type="AlphaFoldDB" id="A0A085WK44"/>
<name>A0A085WK44_9BACT</name>
<evidence type="ECO:0000313" key="2">
    <source>
        <dbReference type="Proteomes" id="UP000028725"/>
    </source>
</evidence>
<protein>
    <recommendedName>
        <fullName evidence="3">4-vinyl reductase 4VR domain-containing protein</fullName>
    </recommendedName>
</protein>
<sequence>MPQRFQLEKFEVQGQAIMSVVAAMALIQHRALKILADRGITPLEKDRWYPLDRLMEVFKTISTEIGPNTVKAVGRKIPENAQFPPNLKTIEEGFRSIDVAYQMCHRGPGNVGGYHYAPTGSRTARMVCDNPYPCGLDEGLLEAIGERFRPIDSLWVRVEHPPGPCRKKGAASCTYNLSW</sequence>